<feature type="region of interest" description="Disordered" evidence="1">
    <location>
        <begin position="1"/>
        <end position="32"/>
    </location>
</feature>
<dbReference type="SUPFAM" id="SSF49899">
    <property type="entry name" value="Concanavalin A-like lectins/glucanases"/>
    <property type="match status" value="1"/>
</dbReference>
<dbReference type="InterPro" id="IPR001870">
    <property type="entry name" value="B30.2/SPRY"/>
</dbReference>
<evidence type="ECO:0000259" key="4">
    <source>
        <dbReference type="PROSITE" id="PS50897"/>
    </source>
</evidence>
<dbReference type="EMBL" id="VDCV01000019">
    <property type="protein sequence ID" value="KAB5512573.1"/>
    <property type="molecule type" value="Genomic_DNA"/>
</dbReference>
<dbReference type="Gene3D" id="3.30.60.30">
    <property type="match status" value="1"/>
</dbReference>
<dbReference type="Pfam" id="PF10607">
    <property type="entry name" value="CTLH"/>
    <property type="match status" value="1"/>
</dbReference>
<protein>
    <recommendedName>
        <fullName evidence="7">B30.2/SPRY domain-containing protein</fullName>
    </recommendedName>
</protein>
<keyword evidence="2" id="KW-0472">Membrane</keyword>
<dbReference type="AlphaFoldDB" id="A0A5N5J5B8"/>
<dbReference type="InterPro" id="IPR003465">
    <property type="entry name" value="Prot_inh_I20"/>
</dbReference>
<sequence>MSSTTTNTSPTTNSTAINSNSKNGSNQDPGSYFIDVARQYSSPIGAETELEPKELNTLNSSGGFIVVSTDKLSIKYPGVNLHGHDVGVIQADKPVPEKRLVYYFEIFVKNAGAKGQIAIGFTNQSFKMRRQPGYNRQKSLIGNVGSCALWETNSCGYHGDDGNLYTGHGKGDAFGPTFTTNDTVGAGINYASHEFFFTKNGAVVGAVYKDKDMKGPLFPTVAVHSQNEEYVAHLLQLVAIFNYYSETVCLSIPVLDLNYADMVDYPVATMEYERQEAMKQISAVDKISLPPNISYRLVRSYLLHYGYEATLNAFDVASKNTIPPIYIAQENGSGEQDIAYALTHRKTLRQLIRNGEIDAALSNLRDWYPQIMQDEKSAACFLLHCQKFIELVRVGALGDAVTYGRIELAKFFKLPPFDDLVRDCVALLAYEQPQKCSAGYLLEDSQREIVADAVNAMILSTDPNVKDSQSCLRSHLESLLRQLTVCCLERRFHPEDVAFRVHCKSFDIQILNLFQDFYLIMKKALMVFSWERSGDASSWIPFFISFRHKQVPPNLSIVPLQISDKANTSQFRFGRNMAGARPTANAMVLLLLGVVLLGAIGGGSIAKACPLYCLDVDYMTCKSSGDKKLDSACNCCLAPQNCTLHLADGRLVQC</sequence>
<dbReference type="SUPFAM" id="SSF100897">
    <property type="entry name" value="Plant proteinase inhibitors"/>
    <property type="match status" value="1"/>
</dbReference>
<dbReference type="InterPro" id="IPR013320">
    <property type="entry name" value="ConA-like_dom_sf"/>
</dbReference>
<dbReference type="PANTHER" id="PTHR12864">
    <property type="entry name" value="RAN BINDING PROTEIN 9-RELATED"/>
    <property type="match status" value="1"/>
</dbReference>
<dbReference type="Proteomes" id="UP000326939">
    <property type="component" value="Chromosome 19"/>
</dbReference>
<dbReference type="CDD" id="cd12885">
    <property type="entry name" value="SPRY_RanBP_like"/>
    <property type="match status" value="1"/>
</dbReference>
<keyword evidence="6" id="KW-1185">Reference proteome</keyword>
<dbReference type="Pfam" id="PF02428">
    <property type="entry name" value="Prot_inhib_II"/>
    <property type="match status" value="1"/>
</dbReference>
<evidence type="ECO:0000313" key="5">
    <source>
        <dbReference type="EMBL" id="KAB5512573.1"/>
    </source>
</evidence>
<keyword evidence="2" id="KW-0812">Transmembrane</keyword>
<feature type="domain" description="CTLH" evidence="4">
    <location>
        <begin position="341"/>
        <end position="399"/>
    </location>
</feature>
<dbReference type="Pfam" id="PF00622">
    <property type="entry name" value="SPRY"/>
    <property type="match status" value="1"/>
</dbReference>
<evidence type="ECO:0000256" key="2">
    <source>
        <dbReference type="SAM" id="Phobius"/>
    </source>
</evidence>
<proteinExistence type="predicted"/>
<organism evidence="5 6">
    <name type="scientific">Salix brachista</name>
    <dbReference type="NCBI Taxonomy" id="2182728"/>
    <lineage>
        <taxon>Eukaryota</taxon>
        <taxon>Viridiplantae</taxon>
        <taxon>Streptophyta</taxon>
        <taxon>Embryophyta</taxon>
        <taxon>Tracheophyta</taxon>
        <taxon>Spermatophyta</taxon>
        <taxon>Magnoliopsida</taxon>
        <taxon>eudicotyledons</taxon>
        <taxon>Gunneridae</taxon>
        <taxon>Pentapetalae</taxon>
        <taxon>rosids</taxon>
        <taxon>fabids</taxon>
        <taxon>Malpighiales</taxon>
        <taxon>Salicaceae</taxon>
        <taxon>Saliceae</taxon>
        <taxon>Salix</taxon>
    </lineage>
</organism>
<dbReference type="SMART" id="SM00449">
    <property type="entry name" value="SPRY"/>
    <property type="match status" value="1"/>
</dbReference>
<dbReference type="SMART" id="SM00757">
    <property type="entry name" value="CRA"/>
    <property type="match status" value="1"/>
</dbReference>
<dbReference type="InterPro" id="IPR006595">
    <property type="entry name" value="CTLH_C"/>
</dbReference>
<feature type="domain" description="B30.2/SPRY" evidence="3">
    <location>
        <begin position="32"/>
        <end position="239"/>
    </location>
</feature>
<evidence type="ECO:0008006" key="7">
    <source>
        <dbReference type="Google" id="ProtNLM"/>
    </source>
</evidence>
<dbReference type="InterPro" id="IPR013144">
    <property type="entry name" value="CRA_dom"/>
</dbReference>
<dbReference type="SMART" id="SM00668">
    <property type="entry name" value="CTLH"/>
    <property type="match status" value="1"/>
</dbReference>
<evidence type="ECO:0000313" key="6">
    <source>
        <dbReference type="Proteomes" id="UP000326939"/>
    </source>
</evidence>
<dbReference type="GO" id="GO:0004867">
    <property type="term" value="F:serine-type endopeptidase inhibitor activity"/>
    <property type="evidence" value="ECO:0007669"/>
    <property type="project" value="InterPro"/>
</dbReference>
<name>A0A5N5J5B8_9ROSI</name>
<feature type="transmembrane region" description="Helical" evidence="2">
    <location>
        <begin position="586"/>
        <end position="606"/>
    </location>
</feature>
<feature type="compositionally biased region" description="Low complexity" evidence="1">
    <location>
        <begin position="1"/>
        <end position="23"/>
    </location>
</feature>
<reference evidence="6" key="1">
    <citation type="journal article" date="2019" name="Gigascience">
        <title>De novo genome assembly of the endangered Acer yangbiense, a plant species with extremely small populations endemic to Yunnan Province, China.</title>
        <authorList>
            <person name="Yang J."/>
            <person name="Wariss H.M."/>
            <person name="Tao L."/>
            <person name="Zhang R."/>
            <person name="Yun Q."/>
            <person name="Hollingsworth P."/>
            <person name="Dao Z."/>
            <person name="Luo G."/>
            <person name="Guo H."/>
            <person name="Ma Y."/>
            <person name="Sun W."/>
        </authorList>
    </citation>
    <scope>NUCLEOTIDE SEQUENCE [LARGE SCALE GENOMIC DNA]</scope>
    <source>
        <strain evidence="6">cv. br00</strain>
    </source>
</reference>
<evidence type="ECO:0000256" key="1">
    <source>
        <dbReference type="SAM" id="MobiDB-lite"/>
    </source>
</evidence>
<dbReference type="InterPro" id="IPR050618">
    <property type="entry name" value="Ubq-SigPath_Reg"/>
</dbReference>
<comment type="caution">
    <text evidence="5">The sequence shown here is derived from an EMBL/GenBank/DDBJ whole genome shotgun (WGS) entry which is preliminary data.</text>
</comment>
<evidence type="ECO:0000259" key="3">
    <source>
        <dbReference type="PROSITE" id="PS50188"/>
    </source>
</evidence>
<gene>
    <name evidence="5" type="ORF">DKX38_029601</name>
</gene>
<dbReference type="PROSITE" id="PS50188">
    <property type="entry name" value="B302_SPRY"/>
    <property type="match status" value="1"/>
</dbReference>
<dbReference type="InterPro" id="IPR024964">
    <property type="entry name" value="CTLH/CRA"/>
</dbReference>
<dbReference type="InterPro" id="IPR043136">
    <property type="entry name" value="B30.2/SPRY_sf"/>
</dbReference>
<dbReference type="InterPro" id="IPR044736">
    <property type="entry name" value="Gid1/RanBPM/SPLA_SPRY"/>
</dbReference>
<keyword evidence="2" id="KW-1133">Transmembrane helix</keyword>
<dbReference type="Gene3D" id="2.60.120.920">
    <property type="match status" value="1"/>
</dbReference>
<dbReference type="InterPro" id="IPR003877">
    <property type="entry name" value="SPRY_dom"/>
</dbReference>
<accession>A0A5N5J5B8</accession>
<dbReference type="PROSITE" id="PS50897">
    <property type="entry name" value="CTLH"/>
    <property type="match status" value="1"/>
</dbReference>